<accession>A0A662DCM5</accession>
<comment type="caution">
    <text evidence="2">The sequence shown here is derived from an EMBL/GenBank/DDBJ whole genome shotgun (WGS) entry which is preliminary data.</text>
</comment>
<gene>
    <name evidence="2" type="ORF">DRJ04_07455</name>
</gene>
<sequence length="310" mass="36491">MRLKSIISGSISFLLTLSFILGSVAAQEEKSQPSISLAPVFQEQLVYSWNVFDGKGWRGGFTPQSENTIYLIAGKDNAISVRKTLVYFWPITARYMAAWRTLNEEMEGILEILKDEKILKRLKKQDTVLCYPEGYWGEKTLLYKGEEARKWHRMYKDAEDKYYKALNRYYEQRTEYQKKLNEFFEEVKKRREAGEKGPLNIEIPKEPQPPEPPDFYVTEPQKYYILNLPPGNYRIRLKADDGTIVEGSEKNLLVFTARRREGTGYEIIPGNRWTKREECNDPTNVIYAAGKNVLYFRPYYQDEYNELYHN</sequence>
<evidence type="ECO:0000313" key="2">
    <source>
        <dbReference type="EMBL" id="RLE11766.1"/>
    </source>
</evidence>
<protein>
    <submittedName>
        <fullName evidence="2">Uncharacterized protein</fullName>
    </submittedName>
</protein>
<evidence type="ECO:0000256" key="1">
    <source>
        <dbReference type="SAM" id="SignalP"/>
    </source>
</evidence>
<keyword evidence="1" id="KW-0732">Signal</keyword>
<feature type="signal peptide" evidence="1">
    <location>
        <begin position="1"/>
        <end position="26"/>
    </location>
</feature>
<dbReference type="Proteomes" id="UP000280417">
    <property type="component" value="Unassembled WGS sequence"/>
</dbReference>
<proteinExistence type="predicted"/>
<dbReference type="EMBL" id="QMQA01000221">
    <property type="protein sequence ID" value="RLE11766.1"/>
    <property type="molecule type" value="Genomic_DNA"/>
</dbReference>
<feature type="chain" id="PRO_5025052268" evidence="1">
    <location>
        <begin position="27"/>
        <end position="310"/>
    </location>
</feature>
<name>A0A662DCM5_UNCAE</name>
<evidence type="ECO:0000313" key="3">
    <source>
        <dbReference type="Proteomes" id="UP000280417"/>
    </source>
</evidence>
<dbReference type="AlphaFoldDB" id="A0A662DCM5"/>
<organism evidence="2 3">
    <name type="scientific">Aerophobetes bacterium</name>
    <dbReference type="NCBI Taxonomy" id="2030807"/>
    <lineage>
        <taxon>Bacteria</taxon>
        <taxon>Candidatus Aerophobota</taxon>
    </lineage>
</organism>
<feature type="non-terminal residue" evidence="2">
    <location>
        <position position="310"/>
    </location>
</feature>
<reference evidence="2 3" key="1">
    <citation type="submission" date="2018-06" db="EMBL/GenBank/DDBJ databases">
        <title>Extensive metabolic versatility and redundancy in microbially diverse, dynamic hydrothermal sediments.</title>
        <authorList>
            <person name="Dombrowski N."/>
            <person name="Teske A."/>
            <person name="Baker B.J."/>
        </authorList>
    </citation>
    <scope>NUCLEOTIDE SEQUENCE [LARGE SCALE GENOMIC DNA]</scope>
    <source>
        <strain evidence="2">B3_G15</strain>
    </source>
</reference>